<dbReference type="OMA" id="ASTICKC"/>
<keyword evidence="7" id="KW-0539">Nucleus</keyword>
<feature type="domain" description="DDE Tnp4" evidence="8">
    <location>
        <begin position="180"/>
        <end position="233"/>
    </location>
</feature>
<dbReference type="Pfam" id="PF13359">
    <property type="entry name" value="DDE_Tnp_4"/>
    <property type="match status" value="1"/>
</dbReference>
<evidence type="ECO:0000313" key="9">
    <source>
        <dbReference type="Proteomes" id="UP000887565"/>
    </source>
</evidence>
<proteinExistence type="inferred from homology"/>
<dbReference type="Proteomes" id="UP000887565">
    <property type="component" value="Unplaced"/>
</dbReference>
<evidence type="ECO:0000256" key="6">
    <source>
        <dbReference type="ARBA" id="ARBA00022801"/>
    </source>
</evidence>
<protein>
    <submittedName>
        <fullName evidence="10">DDE Tnp4 domain-containing protein</fullName>
    </submittedName>
</protein>
<evidence type="ECO:0000313" key="10">
    <source>
        <dbReference type="WBParaSite" id="nRc.2.0.1.t37103-RA"/>
    </source>
</evidence>
<reference evidence="10" key="1">
    <citation type="submission" date="2022-11" db="UniProtKB">
        <authorList>
            <consortium name="WormBaseParasite"/>
        </authorList>
    </citation>
    <scope>IDENTIFICATION</scope>
</reference>
<accession>A0A915KE83</accession>
<keyword evidence="6" id="KW-0378">Hydrolase</keyword>
<evidence type="ECO:0000256" key="2">
    <source>
        <dbReference type="ARBA" id="ARBA00004123"/>
    </source>
</evidence>
<evidence type="ECO:0000256" key="3">
    <source>
        <dbReference type="ARBA" id="ARBA00006958"/>
    </source>
</evidence>
<sequence>MNFNMDDAIFDDPEFLMLLSLHIRDQNRIKKRKRRWYVRPINISRNLTSVHHNLIKELRTRDRKMYFTYFRMSPEQFDHLLSKLQPDLCSGGNHRLPISAAEKLALTLRLLASGDEQRSLAFYYRIGFKTINKIFNQTCAVIWNRLKDDYVKFPNSHEEWRKIADDYWKFWQFPLCLGSLDGKHIAIKAPNKTGSMFFNYKHYFSIILMAIVDSNYKFIYVDIGGYGSQNDSGTF</sequence>
<dbReference type="AlphaFoldDB" id="A0A915KE83"/>
<evidence type="ECO:0000259" key="8">
    <source>
        <dbReference type="Pfam" id="PF13359"/>
    </source>
</evidence>
<evidence type="ECO:0000256" key="1">
    <source>
        <dbReference type="ARBA" id="ARBA00001968"/>
    </source>
</evidence>
<dbReference type="GO" id="GO:0005634">
    <property type="term" value="C:nucleus"/>
    <property type="evidence" value="ECO:0007669"/>
    <property type="project" value="UniProtKB-SubCell"/>
</dbReference>
<evidence type="ECO:0000256" key="4">
    <source>
        <dbReference type="ARBA" id="ARBA00022722"/>
    </source>
</evidence>
<comment type="cofactor">
    <cofactor evidence="1">
        <name>a divalent metal cation</name>
        <dbReference type="ChEBI" id="CHEBI:60240"/>
    </cofactor>
</comment>
<comment type="similarity">
    <text evidence="3">Belongs to the HARBI1 family.</text>
</comment>
<evidence type="ECO:0000256" key="5">
    <source>
        <dbReference type="ARBA" id="ARBA00022723"/>
    </source>
</evidence>
<name>A0A915KE83_ROMCU</name>
<keyword evidence="5" id="KW-0479">Metal-binding</keyword>
<evidence type="ECO:0000256" key="7">
    <source>
        <dbReference type="ARBA" id="ARBA00023242"/>
    </source>
</evidence>
<dbReference type="GO" id="GO:0046872">
    <property type="term" value="F:metal ion binding"/>
    <property type="evidence" value="ECO:0007669"/>
    <property type="project" value="UniProtKB-KW"/>
</dbReference>
<dbReference type="PANTHER" id="PTHR22930">
    <property type="match status" value="1"/>
</dbReference>
<dbReference type="GO" id="GO:0016787">
    <property type="term" value="F:hydrolase activity"/>
    <property type="evidence" value="ECO:0007669"/>
    <property type="project" value="UniProtKB-KW"/>
</dbReference>
<keyword evidence="9" id="KW-1185">Reference proteome</keyword>
<dbReference type="GO" id="GO:0004518">
    <property type="term" value="F:nuclease activity"/>
    <property type="evidence" value="ECO:0007669"/>
    <property type="project" value="UniProtKB-KW"/>
</dbReference>
<comment type="subcellular location">
    <subcellularLocation>
        <location evidence="2">Nucleus</location>
    </subcellularLocation>
</comment>
<dbReference type="WBParaSite" id="nRc.2.0.1.t37103-RA">
    <property type="protein sequence ID" value="nRc.2.0.1.t37103-RA"/>
    <property type="gene ID" value="nRc.2.0.1.g37103"/>
</dbReference>
<dbReference type="PANTHER" id="PTHR22930:SF269">
    <property type="entry name" value="NUCLEASE HARBI1-LIKE PROTEIN"/>
    <property type="match status" value="1"/>
</dbReference>
<keyword evidence="4" id="KW-0540">Nuclease</keyword>
<dbReference type="InterPro" id="IPR045249">
    <property type="entry name" value="HARBI1-like"/>
</dbReference>
<dbReference type="InterPro" id="IPR027806">
    <property type="entry name" value="HARBI1_dom"/>
</dbReference>
<organism evidence="9 10">
    <name type="scientific">Romanomermis culicivorax</name>
    <name type="common">Nematode worm</name>
    <dbReference type="NCBI Taxonomy" id="13658"/>
    <lineage>
        <taxon>Eukaryota</taxon>
        <taxon>Metazoa</taxon>
        <taxon>Ecdysozoa</taxon>
        <taxon>Nematoda</taxon>
        <taxon>Enoplea</taxon>
        <taxon>Dorylaimia</taxon>
        <taxon>Mermithida</taxon>
        <taxon>Mermithoidea</taxon>
        <taxon>Mermithidae</taxon>
        <taxon>Romanomermis</taxon>
    </lineage>
</organism>